<dbReference type="PANTHER" id="PTHR35601">
    <property type="entry name" value="TOXIN RELE"/>
    <property type="match status" value="1"/>
</dbReference>
<reference evidence="3" key="1">
    <citation type="submission" date="2021-04" db="EMBL/GenBank/DDBJ databases">
        <title>Genome sequence of Woronichinia naegeliana from Washington state freshwater lake bloom.</title>
        <authorList>
            <person name="Dreher T.W."/>
        </authorList>
    </citation>
    <scope>NUCLEOTIDE SEQUENCE</scope>
    <source>
        <strain evidence="3">WA131</strain>
    </source>
</reference>
<dbReference type="Proteomes" id="UP001065613">
    <property type="component" value="Chromosome"/>
</dbReference>
<sequence>MSYTITIKKRASKALENLSQDGYQKVRDGIRALAENPRPPGCLKLTGREGWRIRIGVYRIIYGIDDSAKKVIVLDIGHRKDIYR</sequence>
<comment type="similarity">
    <text evidence="1">Belongs to the RelE toxin family.</text>
</comment>
<gene>
    <name evidence="3" type="ORF">KA717_30735</name>
</gene>
<organism evidence="3">
    <name type="scientific">Woronichinia naegeliana WA131</name>
    <dbReference type="NCBI Taxonomy" id="2824559"/>
    <lineage>
        <taxon>Bacteria</taxon>
        <taxon>Bacillati</taxon>
        <taxon>Cyanobacteriota</taxon>
        <taxon>Cyanophyceae</taxon>
        <taxon>Synechococcales</taxon>
        <taxon>Coelosphaeriaceae</taxon>
        <taxon>Woronichinia</taxon>
    </lineage>
</organism>
<dbReference type="InterPro" id="IPR007712">
    <property type="entry name" value="RelE/ParE_toxin"/>
</dbReference>
<keyword evidence="2" id="KW-1277">Toxin-antitoxin system</keyword>
<dbReference type="KEGG" id="wna:KA717_30735"/>
<dbReference type="PANTHER" id="PTHR35601:SF1">
    <property type="entry name" value="TOXIN RELE"/>
    <property type="match status" value="1"/>
</dbReference>
<accession>A0A977PV43</accession>
<dbReference type="Gene3D" id="3.30.2310.20">
    <property type="entry name" value="RelE-like"/>
    <property type="match status" value="1"/>
</dbReference>
<dbReference type="EMBL" id="CP073041">
    <property type="protein sequence ID" value="UXE60012.1"/>
    <property type="molecule type" value="Genomic_DNA"/>
</dbReference>
<dbReference type="InterPro" id="IPR035093">
    <property type="entry name" value="RelE/ParE_toxin_dom_sf"/>
</dbReference>
<name>A0A977PV43_9CYAN</name>
<protein>
    <submittedName>
        <fullName evidence="3">Type II toxin-antitoxin system RelE/ParE family toxin</fullName>
    </submittedName>
</protein>
<evidence type="ECO:0000256" key="2">
    <source>
        <dbReference type="ARBA" id="ARBA00022649"/>
    </source>
</evidence>
<evidence type="ECO:0000313" key="3">
    <source>
        <dbReference type="EMBL" id="UXE60012.1"/>
    </source>
</evidence>
<dbReference type="SUPFAM" id="SSF143011">
    <property type="entry name" value="RelE-like"/>
    <property type="match status" value="1"/>
</dbReference>
<dbReference type="AlphaFoldDB" id="A0A977PV43"/>
<evidence type="ECO:0000256" key="1">
    <source>
        <dbReference type="ARBA" id="ARBA00006226"/>
    </source>
</evidence>
<proteinExistence type="inferred from homology"/>
<dbReference type="Pfam" id="PF05016">
    <property type="entry name" value="ParE_toxin"/>
    <property type="match status" value="1"/>
</dbReference>